<evidence type="ECO:0000313" key="2">
    <source>
        <dbReference type="Proteomes" id="UP001157353"/>
    </source>
</evidence>
<proteinExistence type="predicted"/>
<organism evidence="1 2">
    <name type="scientific">Psychromonas marina</name>
    <dbReference type="NCBI Taxonomy" id="88364"/>
    <lineage>
        <taxon>Bacteria</taxon>
        <taxon>Pseudomonadati</taxon>
        <taxon>Pseudomonadota</taxon>
        <taxon>Gammaproteobacteria</taxon>
        <taxon>Alteromonadales</taxon>
        <taxon>Psychromonadaceae</taxon>
        <taxon>Psychromonas</taxon>
    </lineage>
</organism>
<dbReference type="EMBL" id="BSPQ01000005">
    <property type="protein sequence ID" value="GLS90664.1"/>
    <property type="molecule type" value="Genomic_DNA"/>
</dbReference>
<accession>A0ABQ6DZQ7</accession>
<reference evidence="2" key="1">
    <citation type="journal article" date="2019" name="Int. J. Syst. Evol. Microbiol.">
        <title>The Global Catalogue of Microorganisms (GCM) 10K type strain sequencing project: providing services to taxonomists for standard genome sequencing and annotation.</title>
        <authorList>
            <consortium name="The Broad Institute Genomics Platform"/>
            <consortium name="The Broad Institute Genome Sequencing Center for Infectious Disease"/>
            <person name="Wu L."/>
            <person name="Ma J."/>
        </authorList>
    </citation>
    <scope>NUCLEOTIDE SEQUENCE [LARGE SCALE GENOMIC DNA]</scope>
    <source>
        <strain evidence="2">NBRC 103166</strain>
    </source>
</reference>
<keyword evidence="2" id="KW-1185">Reference proteome</keyword>
<sequence>MSFFKSLFAKKQPVPTRVLNNASELQVKDIFKFGDSFALPQAMRKEQLQVTDVNTLEFKHEHYAQIVAQGSGSQMVYISFPNNPQKLVKFSLLLARNDVEALFDMDAFSEIFEQPGHARLTPLTKNHSYADMIADQYIQQDFMSTGYFHRADYRNTAPPQYNEDKHGQEFEYYSLQGGQETRFIDIFIFENGDTDVYLSFLRPANEIAELWAKDE</sequence>
<evidence type="ECO:0008006" key="3">
    <source>
        <dbReference type="Google" id="ProtNLM"/>
    </source>
</evidence>
<dbReference type="Proteomes" id="UP001157353">
    <property type="component" value="Unassembled WGS sequence"/>
</dbReference>
<dbReference type="RefSeq" id="WP_284203786.1">
    <property type="nucleotide sequence ID" value="NZ_BSPQ01000005.1"/>
</dbReference>
<protein>
    <recommendedName>
        <fullName evidence="3">DUF4178 domain-containing protein</fullName>
    </recommendedName>
</protein>
<comment type="caution">
    <text evidence="1">The sequence shown here is derived from an EMBL/GenBank/DDBJ whole genome shotgun (WGS) entry which is preliminary data.</text>
</comment>
<evidence type="ECO:0000313" key="1">
    <source>
        <dbReference type="EMBL" id="GLS90664.1"/>
    </source>
</evidence>
<gene>
    <name evidence="1" type="ORF">GCM10007916_17310</name>
</gene>
<name>A0ABQ6DZQ7_9GAMM</name>